<keyword evidence="4" id="KW-0964">Secreted</keyword>
<keyword evidence="3" id="KW-0134">Cell wall</keyword>
<name>E3ZTN0_LISSE</name>
<reference evidence="8" key="1">
    <citation type="journal article" date="2010" name="Microbiol. Resour. Announc.">
        <title>Comparative genomics of the bacterial genus Listeria: Genome evolution is characterized by limited gene acquisition and limited gene loss.</title>
        <authorList>
            <person name="den Bakker H.C."/>
            <person name="Cummings C.A."/>
            <person name="Ferreira V."/>
            <person name="Vatta P."/>
            <person name="Orsi R.H."/>
            <person name="Degoricija L."/>
            <person name="Barker M."/>
            <person name="Petrauskene O."/>
            <person name="Furtado M.R."/>
            <person name="Wiedmann M."/>
        </authorList>
    </citation>
    <scope>NUCLEOTIDE SEQUENCE [LARGE SCALE GENOMIC DNA]</scope>
    <source>
        <strain evidence="8">FSL N1-067</strain>
    </source>
</reference>
<comment type="subcellular location">
    <subcellularLocation>
        <location evidence="1">Secreted</location>
        <location evidence="1">Cell wall</location>
        <topology evidence="1">Peptidoglycan-anchor</topology>
    </subcellularLocation>
</comment>
<comment type="caution">
    <text evidence="8">The sequence shown here is derived from an EMBL/GenBank/DDBJ whole genome shotgun (WGS) entry which is preliminary data.</text>
</comment>
<evidence type="ECO:0000256" key="4">
    <source>
        <dbReference type="ARBA" id="ARBA00022525"/>
    </source>
</evidence>
<dbReference type="AlphaFoldDB" id="E3ZTN0"/>
<evidence type="ECO:0000256" key="3">
    <source>
        <dbReference type="ARBA" id="ARBA00022512"/>
    </source>
</evidence>
<evidence type="ECO:0000313" key="8">
    <source>
        <dbReference type="EMBL" id="EFR99020.1"/>
    </source>
</evidence>
<gene>
    <name evidence="8" type="ORF">NT03LS_2897</name>
</gene>
<evidence type="ECO:0000256" key="6">
    <source>
        <dbReference type="ARBA" id="ARBA00023088"/>
    </source>
</evidence>
<dbReference type="Proteomes" id="UP000004302">
    <property type="component" value="Chromosome"/>
</dbReference>
<dbReference type="EMBL" id="ADXJ01000957">
    <property type="protein sequence ID" value="EFR99020.1"/>
    <property type="molecule type" value="Genomic_DNA"/>
</dbReference>
<dbReference type="SUPFAM" id="SSF49478">
    <property type="entry name" value="Cna protein B-type domain"/>
    <property type="match status" value="3"/>
</dbReference>
<evidence type="ECO:0000256" key="5">
    <source>
        <dbReference type="ARBA" id="ARBA00022729"/>
    </source>
</evidence>
<organism evidence="8">
    <name type="scientific">Listeria seeligeri FSL N1-067</name>
    <dbReference type="NCBI Taxonomy" id="702453"/>
    <lineage>
        <taxon>Bacteria</taxon>
        <taxon>Bacillati</taxon>
        <taxon>Bacillota</taxon>
        <taxon>Bacilli</taxon>
        <taxon>Bacillales</taxon>
        <taxon>Listeriaceae</taxon>
        <taxon>Listeria</taxon>
    </lineage>
</organism>
<dbReference type="InterPro" id="IPR041033">
    <property type="entry name" value="SpaA_PFL_dom_1"/>
</dbReference>
<dbReference type="RefSeq" id="WP_003749615.1">
    <property type="nucleotide sequence ID" value="NZ_CM001051.1"/>
</dbReference>
<feature type="domain" description="Gram-positive cocci surface proteins LPxTG" evidence="7">
    <location>
        <begin position="318"/>
        <end position="349"/>
    </location>
</feature>
<comment type="similarity">
    <text evidence="2">Belongs to the serine-aspartate repeat-containing protein (SDr) family.</text>
</comment>
<evidence type="ECO:0000256" key="2">
    <source>
        <dbReference type="ARBA" id="ARBA00007257"/>
    </source>
</evidence>
<dbReference type="OrthoDB" id="2366066at2"/>
<dbReference type="InterPro" id="IPR019931">
    <property type="entry name" value="LPXTG_anchor"/>
</dbReference>
<dbReference type="Pfam" id="PF17802">
    <property type="entry name" value="SpaA"/>
    <property type="match status" value="3"/>
</dbReference>
<dbReference type="PANTHER" id="PTHR36108">
    <property type="entry name" value="COLOSSIN-B-RELATED"/>
    <property type="match status" value="1"/>
</dbReference>
<evidence type="ECO:0000259" key="7">
    <source>
        <dbReference type="PROSITE" id="PS50847"/>
    </source>
</evidence>
<dbReference type="HOGENOM" id="CLU_048834_0_0_9"/>
<sequence length="349" mass="38284">SNLTTDDNGEITVSNLSPGEYSFKEITAPTGYDKTEIPWDFTIEKDLPQKITITAENTKSPLIPTTGSAKIIKQDSESGKTLAGAEFSLISETGETLQSKLTTNKDGELEIDNLAPGNYLIQETKAPEGYQLEETAWQFEIKADDSTQITVIAENTKLKPIEPDIGAVRLIKTDSENGNRLSGAVFSLVDADGQVVQADLTTDDNGEIFVDNLVPGTYSFKETSAPEGYELAEHSWEFQIEQKQTDAVKVYAENTPLTTDDASFLPDSETTFDENGEETTFLIDDNLIEERKPKQKGADDSKTTSEQKIASNQEVKILPATGDDSNAMKFIFGGFATLLSLMYLNKKTK</sequence>
<proteinExistence type="inferred from homology"/>
<dbReference type="NCBIfam" id="TIGR01167">
    <property type="entry name" value="LPXTG_anchor"/>
    <property type="match status" value="1"/>
</dbReference>
<dbReference type="PROSITE" id="PS50847">
    <property type="entry name" value="GRAM_POS_ANCHORING"/>
    <property type="match status" value="1"/>
</dbReference>
<dbReference type="Gene3D" id="2.60.40.10">
    <property type="entry name" value="Immunoglobulins"/>
    <property type="match status" value="3"/>
</dbReference>
<dbReference type="InterPro" id="IPR013783">
    <property type="entry name" value="Ig-like_fold"/>
</dbReference>
<evidence type="ECO:0000256" key="1">
    <source>
        <dbReference type="ARBA" id="ARBA00004168"/>
    </source>
</evidence>
<keyword evidence="5" id="KW-0732">Signal</keyword>
<accession>E3ZTN0</accession>
<dbReference type="PANTHER" id="PTHR36108:SF13">
    <property type="entry name" value="COLOSSIN-B-RELATED"/>
    <property type="match status" value="1"/>
</dbReference>
<dbReference type="PATRIC" id="fig|702453.3.peg.2432"/>
<feature type="non-terminal residue" evidence="8">
    <location>
        <position position="1"/>
    </location>
</feature>
<keyword evidence="6" id="KW-0572">Peptidoglycan-anchor</keyword>
<protein>
    <submittedName>
        <fullName evidence="8">Pepdidoglycan bound protein</fullName>
    </submittedName>
</protein>